<accession>A0A4P9VKQ1</accession>
<evidence type="ECO:0008006" key="8">
    <source>
        <dbReference type="Google" id="ProtNLM"/>
    </source>
</evidence>
<dbReference type="GO" id="GO:0016891">
    <property type="term" value="F:RNA endonuclease activity producing 5'-phosphomonoesters, hydrolytic mechanism"/>
    <property type="evidence" value="ECO:0007669"/>
    <property type="project" value="TreeGrafter"/>
</dbReference>
<evidence type="ECO:0000256" key="5">
    <source>
        <dbReference type="ARBA" id="ARBA00022801"/>
    </source>
</evidence>
<dbReference type="PANTHER" id="PTHR28511:SF1">
    <property type="entry name" value="ENDONUCLEASE V"/>
    <property type="match status" value="1"/>
</dbReference>
<dbReference type="PANTHER" id="PTHR28511">
    <property type="entry name" value="ENDONUCLEASE V"/>
    <property type="match status" value="1"/>
</dbReference>
<gene>
    <name evidence="6" type="ORF">B9G39_07750</name>
</gene>
<dbReference type="InterPro" id="IPR007581">
    <property type="entry name" value="Endonuclease-V"/>
</dbReference>
<dbReference type="RefSeq" id="WP_027707797.1">
    <property type="nucleotide sequence ID" value="NZ_JAEVHG010000001.1"/>
</dbReference>
<dbReference type="GO" id="GO:0003727">
    <property type="term" value="F:single-stranded RNA binding"/>
    <property type="evidence" value="ECO:0007669"/>
    <property type="project" value="TreeGrafter"/>
</dbReference>
<dbReference type="GO" id="GO:0005737">
    <property type="term" value="C:cytoplasm"/>
    <property type="evidence" value="ECO:0007669"/>
    <property type="project" value="UniProtKB-SubCell"/>
</dbReference>
<evidence type="ECO:0000256" key="1">
    <source>
        <dbReference type="ARBA" id="ARBA00004496"/>
    </source>
</evidence>
<dbReference type="AlphaFoldDB" id="A0A4P9VKQ1"/>
<dbReference type="Gene3D" id="3.30.2170.10">
    <property type="entry name" value="archaeoglobus fulgidus dsm 4304 superfamily"/>
    <property type="match status" value="1"/>
</dbReference>
<keyword evidence="7" id="KW-1185">Reference proteome</keyword>
<organism evidence="6 7">
    <name type="scientific">Zooshikella ganghwensis</name>
    <dbReference type="NCBI Taxonomy" id="202772"/>
    <lineage>
        <taxon>Bacteria</taxon>
        <taxon>Pseudomonadati</taxon>
        <taxon>Pseudomonadota</taxon>
        <taxon>Gammaproteobacteria</taxon>
        <taxon>Oceanospirillales</taxon>
        <taxon>Zooshikellaceae</taxon>
        <taxon>Zooshikella</taxon>
    </lineage>
</organism>
<dbReference type="GO" id="GO:0006281">
    <property type="term" value="P:DNA repair"/>
    <property type="evidence" value="ECO:0007669"/>
    <property type="project" value="InterPro"/>
</dbReference>
<reference evidence="6 7" key="1">
    <citation type="submission" date="2017-04" db="EMBL/GenBank/DDBJ databases">
        <title>Draft genome sequence of Zooshikella ganghwensis VG4 isolated from Red Sea sediments.</title>
        <authorList>
            <person name="Rehman Z."/>
            <person name="Alam I."/>
            <person name="Kamau A."/>
            <person name="Bajic V."/>
            <person name="Leiknes T."/>
        </authorList>
    </citation>
    <scope>NUCLEOTIDE SEQUENCE [LARGE SCALE GENOMIC DNA]</scope>
    <source>
        <strain evidence="6 7">VG4</strain>
    </source>
</reference>
<proteinExistence type="predicted"/>
<evidence type="ECO:0000313" key="6">
    <source>
        <dbReference type="EMBL" id="RDH43336.1"/>
    </source>
</evidence>
<dbReference type="Proteomes" id="UP000257039">
    <property type="component" value="Unassembled WGS sequence"/>
</dbReference>
<sequence length="240" mass="26880">MKIHQLHPWQVTQPQAEAIQKYLREWIVTDNQVRTVRFIARAQFAYNQHNGCGSAKVSLLSLPELKMVEQYVLSEKLSDPLAPNVFSFCKAPLIVKALQQLQRTPDLIICDGRGLIPPTRFGIASHIGLLTNTPTFGIRSAPHSELSQRLGKKRGSWFPLKTDDLYHSALLRVCNPLPPVYISIGHRIDLKTALKYTLLCIPESIDNTRLSALYCPQPFGLVLTKQSPETDATTAIQQSA</sequence>
<keyword evidence="3" id="KW-0540">Nuclease</keyword>
<protein>
    <recommendedName>
        <fullName evidence="8">Endonuclease V</fullName>
    </recommendedName>
</protein>
<comment type="caution">
    <text evidence="6">The sequence shown here is derived from an EMBL/GenBank/DDBJ whole genome shotgun (WGS) entry which is preliminary data.</text>
</comment>
<comment type="subcellular location">
    <subcellularLocation>
        <location evidence="1">Cytoplasm</location>
    </subcellularLocation>
</comment>
<name>A0A4P9VKQ1_9GAMM</name>
<keyword evidence="4" id="KW-0255">Endonuclease</keyword>
<keyword evidence="5" id="KW-0378">Hydrolase</keyword>
<evidence type="ECO:0000256" key="4">
    <source>
        <dbReference type="ARBA" id="ARBA00022759"/>
    </source>
</evidence>
<dbReference type="EMBL" id="NDXW01000001">
    <property type="protein sequence ID" value="RDH43336.1"/>
    <property type="molecule type" value="Genomic_DNA"/>
</dbReference>
<evidence type="ECO:0000256" key="3">
    <source>
        <dbReference type="ARBA" id="ARBA00022722"/>
    </source>
</evidence>
<evidence type="ECO:0000313" key="7">
    <source>
        <dbReference type="Proteomes" id="UP000257039"/>
    </source>
</evidence>
<evidence type="ECO:0000256" key="2">
    <source>
        <dbReference type="ARBA" id="ARBA00022490"/>
    </source>
</evidence>
<dbReference type="Pfam" id="PF04493">
    <property type="entry name" value="Endonuclease_5"/>
    <property type="match status" value="1"/>
</dbReference>
<keyword evidence="2" id="KW-0963">Cytoplasm</keyword>